<evidence type="ECO:0000256" key="1">
    <source>
        <dbReference type="ARBA" id="ARBA00006360"/>
    </source>
</evidence>
<name>A0ABV8REN1_9SPHN</name>
<comment type="similarity">
    <text evidence="1 11">Belongs to the DnaX/STICHEL family.</text>
</comment>
<reference evidence="15" key="1">
    <citation type="journal article" date="2019" name="Int. J. Syst. Evol. Microbiol.">
        <title>The Global Catalogue of Microorganisms (GCM) 10K type strain sequencing project: providing services to taxonomists for standard genome sequencing and annotation.</title>
        <authorList>
            <consortium name="The Broad Institute Genomics Platform"/>
            <consortium name="The Broad Institute Genome Sequencing Center for Infectious Disease"/>
            <person name="Wu L."/>
            <person name="Ma J."/>
        </authorList>
    </citation>
    <scope>NUCLEOTIDE SEQUENCE [LARGE SCALE GENOMIC DNA]</scope>
    <source>
        <strain evidence="15">CECT 8531</strain>
    </source>
</reference>
<dbReference type="Gene3D" id="1.20.272.10">
    <property type="match status" value="1"/>
</dbReference>
<sequence length="592" mass="63348">MTDSHDLADGATAAPRDPDMPEDALGLGLSEIPETAAEPKSALASDGAYRVLARKYRPQTFSELIGQDAMVQTLGNAIKRDRLAHAFLMTGVRGVGKTSTARLIAKALNCIGEDGQGGPTISPCGKCEPCEAIAEGRHIDVIEMDAASNTGVDDVREIIEAVRYAAVSARYKIYIIDEVHMLTKNAFNALLKTLEEPPAHVKFLFATTEVNKVPITVLSRCQRFDLKRITVELLTEHFAQIADKEGIKAETEALTLVAQAAEGSVRDGLSILDQAIAHADLDGDGTVTAQQVRDMLGLADRGAVRRLFGLLLAGDAQAVIAEARAQYRLGVEPLAMIGGLLSEVHHLTLSKIGSPSDAALDEATRQQIDEYADKLSFPALHRLWQLLLKGHEEVARAAIPLAASDMALLRVVHGASMPDPGELAKLLQNSGGALSQPPSGPATAAGNSEQALAETPAPPSSQSPQFPADFPSLIEALGQQNYVSLESTLRDVMRLVEYAPPRLVYQLSGPVSPHFLNDLREALFKMSGVKWDLEEKTDADAAPSLLEVEQAEADANKKAIMESPLVKAAFAAFPDAELLDSNEIEDKRSATA</sequence>
<dbReference type="Proteomes" id="UP001595887">
    <property type="component" value="Unassembled WGS sequence"/>
</dbReference>
<dbReference type="InterPro" id="IPR022754">
    <property type="entry name" value="DNA_pol_III_gamma-3"/>
</dbReference>
<dbReference type="RefSeq" id="WP_381422025.1">
    <property type="nucleotide sequence ID" value="NZ_JBHSDH010000013.1"/>
</dbReference>
<keyword evidence="6 11" id="KW-0547">Nucleotide-binding</keyword>
<organism evidence="14 15">
    <name type="scientific">Sphingorhabdus arenilitoris</name>
    <dbReference type="NCBI Taxonomy" id="1490041"/>
    <lineage>
        <taxon>Bacteria</taxon>
        <taxon>Pseudomonadati</taxon>
        <taxon>Pseudomonadota</taxon>
        <taxon>Alphaproteobacteria</taxon>
        <taxon>Sphingomonadales</taxon>
        <taxon>Sphingomonadaceae</taxon>
        <taxon>Sphingorhabdus</taxon>
    </lineage>
</organism>
<evidence type="ECO:0000256" key="6">
    <source>
        <dbReference type="ARBA" id="ARBA00022741"/>
    </source>
</evidence>
<dbReference type="InterPro" id="IPR012763">
    <property type="entry name" value="DNA_pol_III_sug/sutau_N"/>
</dbReference>
<keyword evidence="4 11" id="KW-0235">DNA replication</keyword>
<evidence type="ECO:0000256" key="8">
    <source>
        <dbReference type="ARBA" id="ARBA00022840"/>
    </source>
</evidence>
<feature type="region of interest" description="Disordered" evidence="12">
    <location>
        <begin position="422"/>
        <end position="469"/>
    </location>
</feature>
<evidence type="ECO:0000313" key="15">
    <source>
        <dbReference type="Proteomes" id="UP001595887"/>
    </source>
</evidence>
<keyword evidence="8 11" id="KW-0067">ATP-binding</keyword>
<comment type="catalytic activity">
    <reaction evidence="10 11">
        <text>DNA(n) + a 2'-deoxyribonucleoside 5'-triphosphate = DNA(n+1) + diphosphate</text>
        <dbReference type="Rhea" id="RHEA:22508"/>
        <dbReference type="Rhea" id="RHEA-COMP:17339"/>
        <dbReference type="Rhea" id="RHEA-COMP:17340"/>
        <dbReference type="ChEBI" id="CHEBI:33019"/>
        <dbReference type="ChEBI" id="CHEBI:61560"/>
        <dbReference type="ChEBI" id="CHEBI:173112"/>
        <dbReference type="EC" id="2.7.7.7"/>
    </reaction>
</comment>
<dbReference type="NCBIfam" id="NF006585">
    <property type="entry name" value="PRK09111.1"/>
    <property type="match status" value="1"/>
</dbReference>
<dbReference type="InterPro" id="IPR002048">
    <property type="entry name" value="EF_hand_dom"/>
</dbReference>
<evidence type="ECO:0000313" key="14">
    <source>
        <dbReference type="EMBL" id="MFC4291828.1"/>
    </source>
</evidence>
<keyword evidence="2 11" id="KW-0808">Transferase</keyword>
<keyword evidence="7" id="KW-0862">Zinc</keyword>
<dbReference type="Pfam" id="PF12169">
    <property type="entry name" value="DNA_pol3_gamma3"/>
    <property type="match status" value="1"/>
</dbReference>
<feature type="compositionally biased region" description="Polar residues" evidence="12">
    <location>
        <begin position="427"/>
        <end position="437"/>
    </location>
</feature>
<dbReference type="Gene3D" id="1.10.8.60">
    <property type="match status" value="1"/>
</dbReference>
<dbReference type="InterPro" id="IPR003593">
    <property type="entry name" value="AAA+_ATPase"/>
</dbReference>
<keyword evidence="5" id="KW-0479">Metal-binding</keyword>
<dbReference type="GO" id="GO:0003887">
    <property type="term" value="F:DNA-directed DNA polymerase activity"/>
    <property type="evidence" value="ECO:0007669"/>
    <property type="project" value="UniProtKB-EC"/>
</dbReference>
<dbReference type="InterPro" id="IPR008921">
    <property type="entry name" value="DNA_pol3_clamp-load_cplx_C"/>
</dbReference>
<dbReference type="PROSITE" id="PS50222">
    <property type="entry name" value="EF_HAND_2"/>
    <property type="match status" value="1"/>
</dbReference>
<dbReference type="EMBL" id="JBHSDH010000013">
    <property type="protein sequence ID" value="MFC4291828.1"/>
    <property type="molecule type" value="Genomic_DNA"/>
</dbReference>
<evidence type="ECO:0000256" key="2">
    <source>
        <dbReference type="ARBA" id="ARBA00022679"/>
    </source>
</evidence>
<dbReference type="EC" id="2.7.7.7" evidence="11"/>
<accession>A0ABV8REN1</accession>
<dbReference type="NCBIfam" id="TIGR02397">
    <property type="entry name" value="dnaX_nterm"/>
    <property type="match status" value="1"/>
</dbReference>
<dbReference type="InterPro" id="IPR050238">
    <property type="entry name" value="DNA_Rep/Repair_Clamp_Loader"/>
</dbReference>
<gene>
    <name evidence="11" type="primary">dnaX</name>
    <name evidence="14" type="ORF">ACFOWX_05290</name>
</gene>
<evidence type="ECO:0000256" key="11">
    <source>
        <dbReference type="RuleBase" id="RU364063"/>
    </source>
</evidence>
<evidence type="ECO:0000256" key="9">
    <source>
        <dbReference type="ARBA" id="ARBA00022932"/>
    </source>
</evidence>
<protein>
    <recommendedName>
        <fullName evidence="11">DNA polymerase III subunit gamma/tau</fullName>
        <ecNumber evidence="11">2.7.7.7</ecNumber>
    </recommendedName>
</protein>
<dbReference type="InterPro" id="IPR027417">
    <property type="entry name" value="P-loop_NTPase"/>
</dbReference>
<dbReference type="SUPFAM" id="SSF52540">
    <property type="entry name" value="P-loop containing nucleoside triphosphate hydrolases"/>
    <property type="match status" value="1"/>
</dbReference>
<dbReference type="CDD" id="cd18137">
    <property type="entry name" value="HLD_clamp_pol_III_gamma_tau"/>
    <property type="match status" value="1"/>
</dbReference>
<comment type="caution">
    <text evidence="14">The sequence shown here is derived from an EMBL/GenBank/DDBJ whole genome shotgun (WGS) entry which is preliminary data.</text>
</comment>
<evidence type="ECO:0000256" key="3">
    <source>
        <dbReference type="ARBA" id="ARBA00022695"/>
    </source>
</evidence>
<dbReference type="Pfam" id="PF12362">
    <property type="entry name" value="DUF3646"/>
    <property type="match status" value="1"/>
</dbReference>
<comment type="function">
    <text evidence="11">DNA polymerase III is a complex, multichain enzyme responsible for most of the replicative synthesis in bacteria. This DNA polymerase also exhibits 3' to 5' exonuclease activity.</text>
</comment>
<evidence type="ECO:0000256" key="10">
    <source>
        <dbReference type="ARBA" id="ARBA00049244"/>
    </source>
</evidence>
<dbReference type="InterPro" id="IPR022107">
    <property type="entry name" value="DNA_pol_III_gamma/tau_C"/>
</dbReference>
<comment type="subunit">
    <text evidence="11">DNA polymerase III contains a core (composed of alpha, epsilon and theta chains) that associates with a tau subunit. This core dimerizes to form the POLIII' complex. PolIII' associates with the gamma complex (composed of gamma, delta, delta', psi and chi chains) and with the beta chain to form the complete DNA polymerase III complex.</text>
</comment>
<proteinExistence type="inferred from homology"/>
<dbReference type="Pfam" id="PF13177">
    <property type="entry name" value="DNA_pol3_delta2"/>
    <property type="match status" value="1"/>
</dbReference>
<evidence type="ECO:0000256" key="4">
    <source>
        <dbReference type="ARBA" id="ARBA00022705"/>
    </source>
</evidence>
<evidence type="ECO:0000256" key="7">
    <source>
        <dbReference type="ARBA" id="ARBA00022833"/>
    </source>
</evidence>
<dbReference type="SUPFAM" id="SSF48019">
    <property type="entry name" value="post-AAA+ oligomerization domain-like"/>
    <property type="match status" value="1"/>
</dbReference>
<evidence type="ECO:0000259" key="13">
    <source>
        <dbReference type="PROSITE" id="PS50222"/>
    </source>
</evidence>
<dbReference type="Pfam" id="PF22608">
    <property type="entry name" value="DNAX_ATPase_lid"/>
    <property type="match status" value="1"/>
</dbReference>
<dbReference type="CDD" id="cd00009">
    <property type="entry name" value="AAA"/>
    <property type="match status" value="1"/>
</dbReference>
<dbReference type="Gene3D" id="3.40.50.300">
    <property type="entry name" value="P-loop containing nucleotide triphosphate hydrolases"/>
    <property type="match status" value="1"/>
</dbReference>
<feature type="domain" description="EF-hand" evidence="13">
    <location>
        <begin position="267"/>
        <end position="302"/>
    </location>
</feature>
<dbReference type="PANTHER" id="PTHR11669:SF0">
    <property type="entry name" value="PROTEIN STICHEL-LIKE 2"/>
    <property type="match status" value="1"/>
</dbReference>
<dbReference type="PANTHER" id="PTHR11669">
    <property type="entry name" value="REPLICATION FACTOR C / DNA POLYMERASE III GAMMA-TAU SUBUNIT"/>
    <property type="match status" value="1"/>
</dbReference>
<keyword evidence="9 11" id="KW-0239">DNA-directed DNA polymerase</keyword>
<dbReference type="NCBIfam" id="NF004046">
    <property type="entry name" value="PRK05563.1"/>
    <property type="match status" value="1"/>
</dbReference>
<keyword evidence="3 11" id="KW-0548">Nucleotidyltransferase</keyword>
<feature type="region of interest" description="Disordered" evidence="12">
    <location>
        <begin position="1"/>
        <end position="26"/>
    </location>
</feature>
<dbReference type="SMART" id="SM00382">
    <property type="entry name" value="AAA"/>
    <property type="match status" value="1"/>
</dbReference>
<evidence type="ECO:0000256" key="5">
    <source>
        <dbReference type="ARBA" id="ARBA00022723"/>
    </source>
</evidence>
<evidence type="ECO:0000256" key="12">
    <source>
        <dbReference type="SAM" id="MobiDB-lite"/>
    </source>
</evidence>
<dbReference type="InterPro" id="IPR045085">
    <property type="entry name" value="HLD_clamp_pol_III_gamma_tau"/>
</dbReference>
<keyword evidence="15" id="KW-1185">Reference proteome</keyword>